<comment type="caution">
    <text evidence="2">The sequence shown here is derived from an EMBL/GenBank/DDBJ whole genome shotgun (WGS) entry which is preliminary data.</text>
</comment>
<dbReference type="RefSeq" id="WP_225235662.1">
    <property type="nucleotide sequence ID" value="NZ_JBAPLV010000012.1"/>
</dbReference>
<keyword evidence="3" id="KW-1185">Reference proteome</keyword>
<organism evidence="2 3">
    <name type="scientific">Klenkia terrae</name>
    <dbReference type="NCBI Taxonomy" id="1052259"/>
    <lineage>
        <taxon>Bacteria</taxon>
        <taxon>Bacillati</taxon>
        <taxon>Actinomycetota</taxon>
        <taxon>Actinomycetes</taxon>
        <taxon>Geodermatophilales</taxon>
        <taxon>Geodermatophilaceae</taxon>
        <taxon>Klenkia</taxon>
    </lineage>
</organism>
<feature type="region of interest" description="Disordered" evidence="1">
    <location>
        <begin position="1"/>
        <end position="26"/>
    </location>
</feature>
<gene>
    <name evidence="2" type="ORF">UXQ13_12590</name>
</gene>
<protein>
    <submittedName>
        <fullName evidence="2">Uncharacterized protein</fullName>
    </submittedName>
</protein>
<evidence type="ECO:0000256" key="1">
    <source>
        <dbReference type="SAM" id="MobiDB-lite"/>
    </source>
</evidence>
<accession>A0ABU8E6U2</accession>
<sequence>MADQLTVPGMGPEDLSGARGARARDQRARQQVRVGGQERRCGWCRTVLPPHTTAGRPRLYCGQSCRQSAYEHRSTTAELDLPPGTVLVTESEMDGLQDRLFQLRCSIEDVQTLLAEKPKKAELEKALADLVRSTGRLDRLWLSGRATARAEGPGRRG</sequence>
<dbReference type="EMBL" id="JBAPLV010000012">
    <property type="protein sequence ID" value="MEI4279305.1"/>
    <property type="molecule type" value="Genomic_DNA"/>
</dbReference>
<proteinExistence type="predicted"/>
<reference evidence="2 3" key="1">
    <citation type="submission" date="2024-03" db="EMBL/GenBank/DDBJ databases">
        <title>Draft genome sequence of Klenkia terrae.</title>
        <authorList>
            <person name="Duangmal K."/>
            <person name="Chantavorakit T."/>
        </authorList>
    </citation>
    <scope>NUCLEOTIDE SEQUENCE [LARGE SCALE GENOMIC DNA]</scope>
    <source>
        <strain evidence="2 3">JCM 17786</strain>
    </source>
</reference>
<evidence type="ECO:0000313" key="3">
    <source>
        <dbReference type="Proteomes" id="UP001373496"/>
    </source>
</evidence>
<dbReference type="Proteomes" id="UP001373496">
    <property type="component" value="Unassembled WGS sequence"/>
</dbReference>
<name>A0ABU8E6U2_9ACTN</name>
<evidence type="ECO:0000313" key="2">
    <source>
        <dbReference type="EMBL" id="MEI4279305.1"/>
    </source>
</evidence>